<accession>A0A8T1TMU8</accession>
<gene>
    <name evidence="1" type="ORF">JG687_00019160</name>
</gene>
<proteinExistence type="predicted"/>
<sequence length="134" mass="14505">MADSQQTKKRQNGTLTRSESKWMCPVRAAWALASDSAKIKTAGNAPICQVQDGSANSAAEVAKRTIANATRCEEDISKFGAHSLRSGGATALLAAGSSETTVKLHGRWESDCFQRYIDIDRTTSRNLPTQMLDE</sequence>
<dbReference type="AlphaFoldDB" id="A0A8T1TMU8"/>
<reference evidence="1" key="1">
    <citation type="submission" date="2021-01" db="EMBL/GenBank/DDBJ databases">
        <title>Phytophthora aleatoria, a newly-described species from Pinus radiata is distinct from Phytophthora cactorum isolates based on comparative genomics.</title>
        <authorList>
            <person name="Mcdougal R."/>
            <person name="Panda P."/>
            <person name="Williams N."/>
            <person name="Studholme D.J."/>
        </authorList>
    </citation>
    <scope>NUCLEOTIDE SEQUENCE</scope>
    <source>
        <strain evidence="1">NZFS 3830</strain>
    </source>
</reference>
<dbReference type="InterPro" id="IPR052925">
    <property type="entry name" value="Phage_Integrase-like_Recomb"/>
</dbReference>
<evidence type="ECO:0000313" key="1">
    <source>
        <dbReference type="EMBL" id="KAG6942260.1"/>
    </source>
</evidence>
<dbReference type="VEuPathDB" id="FungiDB:PC110_g16650"/>
<dbReference type="PANTHER" id="PTHR34605:SF4">
    <property type="entry name" value="DNA ADENINE METHYLTRANSFERASE"/>
    <property type="match status" value="1"/>
</dbReference>
<dbReference type="OrthoDB" id="118193at2759"/>
<dbReference type="PANTHER" id="PTHR34605">
    <property type="entry name" value="PHAGE_INTEGRASE DOMAIN-CONTAINING PROTEIN"/>
    <property type="match status" value="1"/>
</dbReference>
<protein>
    <submittedName>
        <fullName evidence="1">Uncharacterized protein</fullName>
    </submittedName>
</protein>
<evidence type="ECO:0000313" key="2">
    <source>
        <dbReference type="Proteomes" id="UP000688947"/>
    </source>
</evidence>
<comment type="caution">
    <text evidence="1">The sequence shown here is derived from an EMBL/GenBank/DDBJ whole genome shotgun (WGS) entry which is preliminary data.</text>
</comment>
<organism evidence="1 2">
    <name type="scientific">Phytophthora cactorum</name>
    <dbReference type="NCBI Taxonomy" id="29920"/>
    <lineage>
        <taxon>Eukaryota</taxon>
        <taxon>Sar</taxon>
        <taxon>Stramenopiles</taxon>
        <taxon>Oomycota</taxon>
        <taxon>Peronosporomycetes</taxon>
        <taxon>Peronosporales</taxon>
        <taxon>Peronosporaceae</taxon>
        <taxon>Phytophthora</taxon>
    </lineage>
</organism>
<name>A0A8T1TMU8_9STRA</name>
<dbReference type="EMBL" id="JAENGZ010003065">
    <property type="protein sequence ID" value="KAG6942260.1"/>
    <property type="molecule type" value="Genomic_DNA"/>
</dbReference>
<dbReference type="Proteomes" id="UP000688947">
    <property type="component" value="Unassembled WGS sequence"/>
</dbReference>